<evidence type="ECO:0000256" key="4">
    <source>
        <dbReference type="RuleBase" id="RU003410"/>
    </source>
</evidence>
<evidence type="ECO:0000313" key="8">
    <source>
        <dbReference type="Proteomes" id="UP000246806"/>
    </source>
</evidence>
<dbReference type="InterPro" id="IPR000788">
    <property type="entry name" value="RNR_lg_C"/>
</dbReference>
<dbReference type="UniPathway" id="UPA00326"/>
<dbReference type="PRINTS" id="PR01183">
    <property type="entry name" value="RIBORDTASEM1"/>
</dbReference>
<proteinExistence type="inferred from homology"/>
<evidence type="ECO:0000259" key="6">
    <source>
        <dbReference type="Pfam" id="PF02867"/>
    </source>
</evidence>
<dbReference type="GO" id="GO:0005524">
    <property type="term" value="F:ATP binding"/>
    <property type="evidence" value="ECO:0007669"/>
    <property type="project" value="InterPro"/>
</dbReference>
<dbReference type="GO" id="GO:0009263">
    <property type="term" value="P:deoxyribonucleotide biosynthetic process"/>
    <property type="evidence" value="ECO:0007669"/>
    <property type="project" value="UniProtKB-KW"/>
</dbReference>
<reference evidence="7 8" key="1">
    <citation type="submission" date="2016-10" db="EMBL/GenBank/DDBJ databases">
        <title>Complete Genome Sequence of Bacillus Phage BCP12.</title>
        <authorList>
            <person name="Ghosh K."/>
            <person name="Kim K.-P."/>
        </authorList>
    </citation>
    <scope>NUCLEOTIDE SEQUENCE [LARGE SCALE GENOMIC DNA]</scope>
</reference>
<accession>A0A2S0CSQ4</accession>
<feature type="domain" description="Ribonucleotide reductase large subunit N-terminal" evidence="5">
    <location>
        <begin position="171"/>
        <end position="248"/>
    </location>
</feature>
<dbReference type="PANTHER" id="PTHR11573:SF6">
    <property type="entry name" value="RIBONUCLEOSIDE-DIPHOSPHATE REDUCTASE LARGE SUBUNIT"/>
    <property type="match status" value="1"/>
</dbReference>
<name>A0A2S0CSQ4_9CAUD</name>
<keyword evidence="3 4" id="KW-0560">Oxidoreductase</keyword>
<sequence>MSIGITDIIRKGAALVTIITKDRGSYIQEKPFEPQRFYNFIQELLEETSNKEKIDKQIIEDIFKEVLDFILSKEKVEAVRLFDYIIRETNSRITAKTPELTYFSAAVYRRYLYKQASKLRGFDYKKGYGDYYTFVREQVEAGTYSEKLLEAYSEDELKEIGNIIDKEKDKLFSYSGLQSLAATYLVKNEDKEVVELPQERFLTALIYMLKDKPKEKRLTLIKVSYGVISNHLIGLATPTLKNAGTPHGSLSSCHILTMDDDLKSIFRVIEQAARFSQNGSGLGIYLGFLRAGGSWIRGIKGAATGAIHPSRLLSTTAEYVNQTGTRKAGIAVYLPVWHADIFGFLELRLKTGSQEKRAHSIKTAVTIPDEFMRRLRDKKVFTIFDPYEVKKKLGIDLNRLYDKKKLQDGEEPNAEDHAFTYYYRMAEQADLELKRTVTATEIYKAIFTSRKTGGTPYMYWSDTSARLNPNGHVGMPFSSNLCTEIIQVMDFDTEVSEELEEKGYVVTKILGEGLVTCNLSSLVAHNTYDLTDEEFQEVVDVQFMLLDSVISLNRTPVPQANHTNELFRAVGAGLLGLFTLLTNMGIPWESPEAAEFTGKLFKRYLKAQIKASHKLAMEEGSYPLFEGSDWQTGEFFDKRGLVGEEWQEYRELAAKGMRNGYTAAVAPTATNSIIMNGSPSADAPYDVMYTENKSGINVLIVPPNYNNQTKWFYKSAFEMDEMWSINVMAEAQKYVDQAISHNMHVSENIKGSELLRLDMAAWEKGLKTIYYTHTSNMEKPENCVMCEA</sequence>
<comment type="function">
    <text evidence="4">Provides the precursors necessary for DNA synthesis. Catalyzes the biosynthesis of deoxyribonucleotides from the corresponding ribonucleotides.</text>
</comment>
<dbReference type="Pfam" id="PF00317">
    <property type="entry name" value="Ribonuc_red_lgN"/>
    <property type="match status" value="1"/>
</dbReference>
<evidence type="ECO:0000259" key="5">
    <source>
        <dbReference type="Pfam" id="PF00317"/>
    </source>
</evidence>
<evidence type="ECO:0000256" key="2">
    <source>
        <dbReference type="ARBA" id="ARBA00012274"/>
    </source>
</evidence>
<dbReference type="GO" id="GO:0004748">
    <property type="term" value="F:ribonucleoside-diphosphate reductase activity, thioredoxin disulfide as acceptor"/>
    <property type="evidence" value="ECO:0007669"/>
    <property type="project" value="UniProtKB-EC"/>
</dbReference>
<dbReference type="SUPFAM" id="SSF51998">
    <property type="entry name" value="PFL-like glycyl radical enzymes"/>
    <property type="match status" value="1"/>
</dbReference>
<dbReference type="InterPro" id="IPR039718">
    <property type="entry name" value="Rrm1"/>
</dbReference>
<feature type="domain" description="Ribonucleotide reductase large subunit C-terminal" evidence="6">
    <location>
        <begin position="251"/>
        <end position="772"/>
    </location>
</feature>
<organism evidence="7 8">
    <name type="scientific">Bacillus phage BCP12</name>
    <dbReference type="NCBI Taxonomy" id="1913122"/>
    <lineage>
        <taxon>Viruses</taxon>
        <taxon>Duplodnaviria</taxon>
        <taxon>Heunggongvirae</taxon>
        <taxon>Uroviricota</taxon>
        <taxon>Caudoviricetes</taxon>
        <taxon>Herelleviridae</taxon>
        <taxon>Bastillevirinae</taxon>
        <taxon>Tsarbombavirus</taxon>
        <taxon>Tsarbombavirus BCP78</taxon>
    </lineage>
</organism>
<dbReference type="Proteomes" id="UP000246806">
    <property type="component" value="Genome"/>
</dbReference>
<dbReference type="InterPro" id="IPR013509">
    <property type="entry name" value="RNR_lsu_N"/>
</dbReference>
<dbReference type="SUPFAM" id="SSF48168">
    <property type="entry name" value="R1 subunit of ribonucleotide reductase, N-terminal domain"/>
    <property type="match status" value="1"/>
</dbReference>
<evidence type="ECO:0000256" key="1">
    <source>
        <dbReference type="ARBA" id="ARBA00010406"/>
    </source>
</evidence>
<evidence type="ECO:0000256" key="3">
    <source>
        <dbReference type="ARBA" id="ARBA00023002"/>
    </source>
</evidence>
<comment type="catalytic activity">
    <reaction evidence="4">
        <text>a 2'-deoxyribonucleoside 5'-diphosphate + [thioredoxin]-disulfide + H2O = a ribonucleoside 5'-diphosphate + [thioredoxin]-dithiol</text>
        <dbReference type="Rhea" id="RHEA:23252"/>
        <dbReference type="Rhea" id="RHEA-COMP:10698"/>
        <dbReference type="Rhea" id="RHEA-COMP:10700"/>
        <dbReference type="ChEBI" id="CHEBI:15377"/>
        <dbReference type="ChEBI" id="CHEBI:29950"/>
        <dbReference type="ChEBI" id="CHEBI:50058"/>
        <dbReference type="ChEBI" id="CHEBI:57930"/>
        <dbReference type="ChEBI" id="CHEBI:73316"/>
        <dbReference type="EC" id="1.17.4.1"/>
    </reaction>
</comment>
<evidence type="ECO:0000313" key="7">
    <source>
        <dbReference type="EMBL" id="AQN32548.1"/>
    </source>
</evidence>
<protein>
    <recommendedName>
        <fullName evidence="2 4">Ribonucleoside-diphosphate reductase</fullName>
        <ecNumber evidence="2 4">1.17.4.1</ecNumber>
    </recommendedName>
</protein>
<dbReference type="Gene3D" id="3.20.70.20">
    <property type="match status" value="1"/>
</dbReference>
<dbReference type="EC" id="1.17.4.1" evidence="2 4"/>
<dbReference type="InterPro" id="IPR008926">
    <property type="entry name" value="RNR_R1-su_N"/>
</dbReference>
<dbReference type="Pfam" id="PF02867">
    <property type="entry name" value="Ribonuc_red_lgC"/>
    <property type="match status" value="1"/>
</dbReference>
<dbReference type="NCBIfam" id="TIGR02506">
    <property type="entry name" value="NrdE_NrdA"/>
    <property type="match status" value="1"/>
</dbReference>
<dbReference type="EMBL" id="KX987999">
    <property type="protein sequence ID" value="AQN32548.1"/>
    <property type="molecule type" value="Genomic_DNA"/>
</dbReference>
<dbReference type="InterPro" id="IPR013346">
    <property type="entry name" value="NrdE_NrdA_C"/>
</dbReference>
<gene>
    <name evidence="7" type="ORF">BCP12_136</name>
</gene>
<dbReference type="PANTHER" id="PTHR11573">
    <property type="entry name" value="RIBONUCLEOSIDE-DIPHOSPHATE REDUCTASE LARGE CHAIN"/>
    <property type="match status" value="1"/>
</dbReference>
<comment type="similarity">
    <text evidence="1 4">Belongs to the ribonucleoside diphosphate reductase large chain family.</text>
</comment>
<keyword evidence="4" id="KW-0215">Deoxyribonucleotide synthesis</keyword>